<accession>A0A9J5W902</accession>
<gene>
    <name evidence="2" type="ORF">H5410_061807</name>
</gene>
<evidence type="ECO:0000313" key="3">
    <source>
        <dbReference type="Proteomes" id="UP000824120"/>
    </source>
</evidence>
<dbReference type="Proteomes" id="UP000824120">
    <property type="component" value="Chromosome 12"/>
</dbReference>
<dbReference type="EMBL" id="JACXVP010000012">
    <property type="protein sequence ID" value="KAG5572041.1"/>
    <property type="molecule type" value="Genomic_DNA"/>
</dbReference>
<name>A0A9J5W902_SOLCO</name>
<feature type="region of interest" description="Disordered" evidence="1">
    <location>
        <begin position="29"/>
        <end position="55"/>
    </location>
</feature>
<evidence type="ECO:0000313" key="2">
    <source>
        <dbReference type="EMBL" id="KAG5572041.1"/>
    </source>
</evidence>
<keyword evidence="3" id="KW-1185">Reference proteome</keyword>
<sequence>MKLFFAFGENILQPFLVVRKISKLHDGPRNLGSSHRLVPRVPDPRQSPDHPTAAPIKSNKIIYTNLTL</sequence>
<organism evidence="2 3">
    <name type="scientific">Solanum commersonii</name>
    <name type="common">Commerson's wild potato</name>
    <name type="synonym">Commerson's nightshade</name>
    <dbReference type="NCBI Taxonomy" id="4109"/>
    <lineage>
        <taxon>Eukaryota</taxon>
        <taxon>Viridiplantae</taxon>
        <taxon>Streptophyta</taxon>
        <taxon>Embryophyta</taxon>
        <taxon>Tracheophyta</taxon>
        <taxon>Spermatophyta</taxon>
        <taxon>Magnoliopsida</taxon>
        <taxon>eudicotyledons</taxon>
        <taxon>Gunneridae</taxon>
        <taxon>Pentapetalae</taxon>
        <taxon>asterids</taxon>
        <taxon>lamiids</taxon>
        <taxon>Solanales</taxon>
        <taxon>Solanaceae</taxon>
        <taxon>Solanoideae</taxon>
        <taxon>Solaneae</taxon>
        <taxon>Solanum</taxon>
    </lineage>
</organism>
<proteinExistence type="predicted"/>
<reference evidence="2 3" key="1">
    <citation type="submission" date="2020-09" db="EMBL/GenBank/DDBJ databases">
        <title>De no assembly of potato wild relative species, Solanum commersonii.</title>
        <authorList>
            <person name="Cho K."/>
        </authorList>
    </citation>
    <scope>NUCLEOTIDE SEQUENCE [LARGE SCALE GENOMIC DNA]</scope>
    <source>
        <strain evidence="2">LZ3.2</strain>
        <tissue evidence="2">Leaf</tissue>
    </source>
</reference>
<evidence type="ECO:0000256" key="1">
    <source>
        <dbReference type="SAM" id="MobiDB-lite"/>
    </source>
</evidence>
<dbReference type="AlphaFoldDB" id="A0A9J5W902"/>
<comment type="caution">
    <text evidence="2">The sequence shown here is derived from an EMBL/GenBank/DDBJ whole genome shotgun (WGS) entry which is preliminary data.</text>
</comment>
<protein>
    <submittedName>
        <fullName evidence="2">Uncharacterized protein</fullName>
    </submittedName>
</protein>